<dbReference type="EMBL" id="VEPZ02001277">
    <property type="protein sequence ID" value="KAE8682887.1"/>
    <property type="molecule type" value="Genomic_DNA"/>
</dbReference>
<dbReference type="Pfam" id="PF07727">
    <property type="entry name" value="RVT_2"/>
    <property type="match status" value="2"/>
</dbReference>
<accession>A0A6A2YU73</accession>
<feature type="domain" description="Reverse transcriptase Ty1/copia-type" evidence="1">
    <location>
        <begin position="49"/>
        <end position="148"/>
    </location>
</feature>
<dbReference type="InterPro" id="IPR043502">
    <property type="entry name" value="DNA/RNA_pol_sf"/>
</dbReference>
<reference evidence="2" key="1">
    <citation type="submission" date="2019-09" db="EMBL/GenBank/DDBJ databases">
        <title>Draft genome information of white flower Hibiscus syriacus.</title>
        <authorList>
            <person name="Kim Y.-M."/>
        </authorList>
    </citation>
    <scope>NUCLEOTIDE SEQUENCE [LARGE SCALE GENOMIC DNA]</scope>
    <source>
        <strain evidence="2">YM2019G1</strain>
    </source>
</reference>
<sequence length="420" mass="46762">MESCHRKISSSNLCTFENPYFIFFSTNIVNDFVQVTSSVWKWSLGLWKRSRTVVGCKWLFKLKKNPDGSISRHKTRLVAKGYSQVPGQDFKDTFSPVVKFATLNTVLAVAVTKGWALRHVDVNNTFLNGDLSEDVFMQQPSGFEQYADDGSLLTCPCVNHEEVGSTYVLVYVDDILITRESGEDIENMVTLLHAKFSLKDLGDLIFLLGVEVRKYDGTLVLSQSKFVLELLDKTDMTKAVPTPTPMVAEGRPVYACTTGSTYGCSQAYFKRPSCLDDRRSISGYGVFVGSCLVSWASKKQKSVSRSTMKAEYKSIADATTKVTWVIVLLKDLGIPRHKKPIVWCNNSGAVLMSANPVYHAHSKHVELDIHFVSEKVAAGELCVNYVPASYQVADGLTKPLTIGAFELFRDKVYVQECQGS</sequence>
<evidence type="ECO:0000313" key="2">
    <source>
        <dbReference type="EMBL" id="KAE8682887.1"/>
    </source>
</evidence>
<proteinExistence type="predicted"/>
<dbReference type="InterPro" id="IPR013103">
    <property type="entry name" value="RVT_2"/>
</dbReference>
<gene>
    <name evidence="2" type="ORF">F3Y22_tig00111234pilonHSYRG00134</name>
</gene>
<protein>
    <recommendedName>
        <fullName evidence="1">Reverse transcriptase Ty1/copia-type domain-containing protein</fullName>
    </recommendedName>
</protein>
<dbReference type="SUPFAM" id="SSF56672">
    <property type="entry name" value="DNA/RNA polymerases"/>
    <property type="match status" value="1"/>
</dbReference>
<dbReference type="CDD" id="cd09272">
    <property type="entry name" value="RNase_HI_RT_Ty1"/>
    <property type="match status" value="1"/>
</dbReference>
<keyword evidence="3" id="KW-1185">Reference proteome</keyword>
<dbReference type="PANTHER" id="PTHR11439">
    <property type="entry name" value="GAG-POL-RELATED RETROTRANSPOSON"/>
    <property type="match status" value="1"/>
</dbReference>
<dbReference type="Proteomes" id="UP000436088">
    <property type="component" value="Unassembled WGS sequence"/>
</dbReference>
<evidence type="ECO:0000259" key="1">
    <source>
        <dbReference type="Pfam" id="PF07727"/>
    </source>
</evidence>
<comment type="caution">
    <text evidence="2">The sequence shown here is derived from an EMBL/GenBank/DDBJ whole genome shotgun (WGS) entry which is preliminary data.</text>
</comment>
<dbReference type="AlphaFoldDB" id="A0A6A2YU73"/>
<feature type="domain" description="Reverse transcriptase Ty1/copia-type" evidence="1">
    <location>
        <begin position="167"/>
        <end position="247"/>
    </location>
</feature>
<organism evidence="2 3">
    <name type="scientific">Hibiscus syriacus</name>
    <name type="common">Rose of Sharon</name>
    <dbReference type="NCBI Taxonomy" id="106335"/>
    <lineage>
        <taxon>Eukaryota</taxon>
        <taxon>Viridiplantae</taxon>
        <taxon>Streptophyta</taxon>
        <taxon>Embryophyta</taxon>
        <taxon>Tracheophyta</taxon>
        <taxon>Spermatophyta</taxon>
        <taxon>Magnoliopsida</taxon>
        <taxon>eudicotyledons</taxon>
        <taxon>Gunneridae</taxon>
        <taxon>Pentapetalae</taxon>
        <taxon>rosids</taxon>
        <taxon>malvids</taxon>
        <taxon>Malvales</taxon>
        <taxon>Malvaceae</taxon>
        <taxon>Malvoideae</taxon>
        <taxon>Hibiscus</taxon>
    </lineage>
</organism>
<dbReference type="PANTHER" id="PTHR11439:SF455">
    <property type="entry name" value="RLK (RECEPTOR-LIKE PROTEIN KINASE) 8, PUTATIVE-RELATED"/>
    <property type="match status" value="1"/>
</dbReference>
<evidence type="ECO:0000313" key="3">
    <source>
        <dbReference type="Proteomes" id="UP000436088"/>
    </source>
</evidence>
<name>A0A6A2YU73_HIBSY</name>